<name>A0A0C2JK79_THEKT</name>
<keyword evidence="2" id="KW-1185">Reference proteome</keyword>
<dbReference type="Proteomes" id="UP000031668">
    <property type="component" value="Unassembled WGS sequence"/>
</dbReference>
<sequence length="193" mass="21885">MAKIYANLNTIGNNTVADNPSPYLYQRDPVYDRSSRKTDILKSSLNEIYINLSNIWDITVEKNSSPYSNHRDLVAVDSSRTSDILRSPTLFVRICSRMIMPPPTSGMENTVDIVLIALKIFTMYTHLSITNEHIPRIIPKYQSTDNPTFVSNGPIHPMQTADLNRHTMEEIFNAPATLSTNQNLNFHPPNTHP</sequence>
<accession>A0A0C2JK79</accession>
<evidence type="ECO:0000313" key="2">
    <source>
        <dbReference type="Proteomes" id="UP000031668"/>
    </source>
</evidence>
<comment type="caution">
    <text evidence="1">The sequence shown here is derived from an EMBL/GenBank/DDBJ whole genome shotgun (WGS) entry which is preliminary data.</text>
</comment>
<reference evidence="1 2" key="1">
    <citation type="journal article" date="2014" name="Genome Biol. Evol.">
        <title>The genome of the myxosporean Thelohanellus kitauei shows adaptations to nutrient acquisition within its fish host.</title>
        <authorList>
            <person name="Yang Y."/>
            <person name="Xiong J."/>
            <person name="Zhou Z."/>
            <person name="Huo F."/>
            <person name="Miao W."/>
            <person name="Ran C."/>
            <person name="Liu Y."/>
            <person name="Zhang J."/>
            <person name="Feng J."/>
            <person name="Wang M."/>
            <person name="Wang M."/>
            <person name="Wang L."/>
            <person name="Yao B."/>
        </authorList>
    </citation>
    <scope>NUCLEOTIDE SEQUENCE [LARGE SCALE GENOMIC DNA]</scope>
    <source>
        <strain evidence="1">Wuqing</strain>
    </source>
</reference>
<gene>
    <name evidence="1" type="ORF">RF11_05906</name>
</gene>
<protein>
    <submittedName>
        <fullName evidence="1">Uncharacterized protein</fullName>
    </submittedName>
</protein>
<dbReference type="EMBL" id="JWZT01002273">
    <property type="protein sequence ID" value="KII69803.1"/>
    <property type="molecule type" value="Genomic_DNA"/>
</dbReference>
<dbReference type="AlphaFoldDB" id="A0A0C2JK79"/>
<organism evidence="1 2">
    <name type="scientific">Thelohanellus kitauei</name>
    <name type="common">Myxosporean</name>
    <dbReference type="NCBI Taxonomy" id="669202"/>
    <lineage>
        <taxon>Eukaryota</taxon>
        <taxon>Metazoa</taxon>
        <taxon>Cnidaria</taxon>
        <taxon>Myxozoa</taxon>
        <taxon>Myxosporea</taxon>
        <taxon>Bivalvulida</taxon>
        <taxon>Platysporina</taxon>
        <taxon>Myxobolidae</taxon>
        <taxon>Thelohanellus</taxon>
    </lineage>
</organism>
<proteinExistence type="predicted"/>
<evidence type="ECO:0000313" key="1">
    <source>
        <dbReference type="EMBL" id="KII69803.1"/>
    </source>
</evidence>